<accession>A0A6B0UPT1</accession>
<keyword evidence="1" id="KW-0732">Signal</keyword>
<name>A0A6B0UPT1_IXORI</name>
<protein>
    <submittedName>
        <fullName evidence="2">Putative secreted protein</fullName>
    </submittedName>
</protein>
<feature type="chain" id="PRO_5025474339" evidence="1">
    <location>
        <begin position="20"/>
        <end position="124"/>
    </location>
</feature>
<dbReference type="EMBL" id="GIFC01009533">
    <property type="protein sequence ID" value="MXU91616.1"/>
    <property type="molecule type" value="Transcribed_RNA"/>
</dbReference>
<sequence>MLRLVLLDVVLVALLEVLGQHHIPVLTYCVHAGLLADGVDVGARDLVWPGDVVLEVELVAQVHLARDGGEDEALLAPVRHWELYLAVQASRAQQGGVQRVRSVGGHYHLDIRGLVKAIHLVEQL</sequence>
<dbReference type="AlphaFoldDB" id="A0A6B0UPT1"/>
<proteinExistence type="predicted"/>
<evidence type="ECO:0000256" key="1">
    <source>
        <dbReference type="SAM" id="SignalP"/>
    </source>
</evidence>
<evidence type="ECO:0000313" key="2">
    <source>
        <dbReference type="EMBL" id="MXU91616.1"/>
    </source>
</evidence>
<organism evidence="2">
    <name type="scientific">Ixodes ricinus</name>
    <name type="common">Common tick</name>
    <name type="synonym">Acarus ricinus</name>
    <dbReference type="NCBI Taxonomy" id="34613"/>
    <lineage>
        <taxon>Eukaryota</taxon>
        <taxon>Metazoa</taxon>
        <taxon>Ecdysozoa</taxon>
        <taxon>Arthropoda</taxon>
        <taxon>Chelicerata</taxon>
        <taxon>Arachnida</taxon>
        <taxon>Acari</taxon>
        <taxon>Parasitiformes</taxon>
        <taxon>Ixodida</taxon>
        <taxon>Ixodoidea</taxon>
        <taxon>Ixodidae</taxon>
        <taxon>Ixodinae</taxon>
        <taxon>Ixodes</taxon>
    </lineage>
</organism>
<reference evidence="2" key="1">
    <citation type="submission" date="2019-12" db="EMBL/GenBank/DDBJ databases">
        <title>An insight into the sialome of adult female Ixodes ricinus ticks feeding for 6 days.</title>
        <authorList>
            <person name="Perner J."/>
            <person name="Ribeiro J.M.C."/>
        </authorList>
    </citation>
    <scope>NUCLEOTIDE SEQUENCE</scope>
    <source>
        <strain evidence="2">Semi-engorged</strain>
        <tissue evidence="2">Salivary glands</tissue>
    </source>
</reference>
<feature type="signal peptide" evidence="1">
    <location>
        <begin position="1"/>
        <end position="19"/>
    </location>
</feature>